<dbReference type="Pfam" id="PF00078">
    <property type="entry name" value="RVT_1"/>
    <property type="match status" value="1"/>
</dbReference>
<dbReference type="InterPro" id="IPR000477">
    <property type="entry name" value="RT_dom"/>
</dbReference>
<protein>
    <recommendedName>
        <fullName evidence="2">Reverse transcriptase domain-containing protein</fullName>
    </recommendedName>
</protein>
<dbReference type="EMBL" id="VJMJ01000280">
    <property type="protein sequence ID" value="KAF0724142.1"/>
    <property type="molecule type" value="Genomic_DNA"/>
</dbReference>
<feature type="compositionally biased region" description="Low complexity" evidence="1">
    <location>
        <begin position="53"/>
        <end position="64"/>
    </location>
</feature>
<dbReference type="AlphaFoldDB" id="A0A6G0WBZ5"/>
<dbReference type="PANTHER" id="PTHR24559">
    <property type="entry name" value="TRANSPOSON TY3-I GAG-POL POLYPROTEIN"/>
    <property type="match status" value="1"/>
</dbReference>
<dbReference type="Gene3D" id="3.30.70.270">
    <property type="match status" value="1"/>
</dbReference>
<dbReference type="InterPro" id="IPR043502">
    <property type="entry name" value="DNA/RNA_pol_sf"/>
</dbReference>
<dbReference type="Gene3D" id="3.10.10.10">
    <property type="entry name" value="HIV Type 1 Reverse Transcriptase, subunit A, domain 1"/>
    <property type="match status" value="1"/>
</dbReference>
<comment type="caution">
    <text evidence="3">The sequence shown here is derived from an EMBL/GenBank/DDBJ whole genome shotgun (WGS) entry which is preliminary data.</text>
</comment>
<dbReference type="CDD" id="cd01647">
    <property type="entry name" value="RT_LTR"/>
    <property type="match status" value="1"/>
</dbReference>
<evidence type="ECO:0000259" key="2">
    <source>
        <dbReference type="Pfam" id="PF00078"/>
    </source>
</evidence>
<feature type="domain" description="Reverse transcriptase" evidence="2">
    <location>
        <begin position="300"/>
        <end position="370"/>
    </location>
</feature>
<dbReference type="VEuPathDB" id="FungiDB:AeMF1_007060"/>
<dbReference type="PANTHER" id="PTHR24559:SF444">
    <property type="entry name" value="REVERSE TRANSCRIPTASE DOMAIN-CONTAINING PROTEIN"/>
    <property type="match status" value="1"/>
</dbReference>
<dbReference type="InterPro" id="IPR053134">
    <property type="entry name" value="RNA-dir_DNA_polymerase"/>
</dbReference>
<organism evidence="3 4">
    <name type="scientific">Aphanomyces euteiches</name>
    <dbReference type="NCBI Taxonomy" id="100861"/>
    <lineage>
        <taxon>Eukaryota</taxon>
        <taxon>Sar</taxon>
        <taxon>Stramenopiles</taxon>
        <taxon>Oomycota</taxon>
        <taxon>Saprolegniomycetes</taxon>
        <taxon>Saprolegniales</taxon>
        <taxon>Verrucalvaceae</taxon>
        <taxon>Aphanomyces</taxon>
    </lineage>
</organism>
<keyword evidence="4" id="KW-1185">Reference proteome</keyword>
<proteinExistence type="predicted"/>
<name>A0A6G0WBZ5_9STRA</name>
<gene>
    <name evidence="3" type="ORF">Ae201684_017111</name>
</gene>
<evidence type="ECO:0000313" key="3">
    <source>
        <dbReference type="EMBL" id="KAF0724142.1"/>
    </source>
</evidence>
<reference evidence="3 4" key="1">
    <citation type="submission" date="2019-07" db="EMBL/GenBank/DDBJ databases">
        <title>Genomics analysis of Aphanomyces spp. identifies a new class of oomycete effector associated with host adaptation.</title>
        <authorList>
            <person name="Gaulin E."/>
        </authorList>
    </citation>
    <scope>NUCLEOTIDE SEQUENCE [LARGE SCALE GENOMIC DNA]</scope>
    <source>
        <strain evidence="3 4">ATCC 201684</strain>
    </source>
</reference>
<sequence length="375" mass="41538">MPGTVTDCILGVDYLRRMHAQIDLAQNTLLVPSINFPIPLLCDPGQDNPDQDSSASGSSLSVASIMPPNPDSTRLSVIDTTSILAQSRQMVRCNFSIPVYDGTHVLIETLPNNYPVCVARSLNIVSNGTIWVQVQNPTGEVALLTPQTPIGVVTTLPHSYQEGSPLGFDHENPGVLTQQAYPGVISAVLDKIANKTTKLDSAKQEFPINWEGSSLDPLQRETLRQLLLEFDLFVTTSKAPGRTDRIRCTINTGDATPIKSAPFRVSQKEGELMEAEIQQYLDLGLIRPSTSPWASPVLMIRKPDGSIRYCIDYRKLNDVTIKDRYPMPRVDDLLDVLGKSKYFSTMDVASGYWNVRMEEKSIEKTAFICKFGLYE</sequence>
<evidence type="ECO:0000313" key="4">
    <source>
        <dbReference type="Proteomes" id="UP000481153"/>
    </source>
</evidence>
<dbReference type="Proteomes" id="UP000481153">
    <property type="component" value="Unassembled WGS sequence"/>
</dbReference>
<dbReference type="SUPFAM" id="SSF56672">
    <property type="entry name" value="DNA/RNA polymerases"/>
    <property type="match status" value="1"/>
</dbReference>
<dbReference type="InterPro" id="IPR043128">
    <property type="entry name" value="Rev_trsase/Diguanyl_cyclase"/>
</dbReference>
<accession>A0A6G0WBZ5</accession>
<evidence type="ECO:0000256" key="1">
    <source>
        <dbReference type="SAM" id="MobiDB-lite"/>
    </source>
</evidence>
<feature type="region of interest" description="Disordered" evidence="1">
    <location>
        <begin position="45"/>
        <end position="72"/>
    </location>
</feature>